<comment type="caution">
    <text evidence="1">The sequence shown here is derived from an EMBL/GenBank/DDBJ whole genome shotgun (WGS) entry which is preliminary data.</text>
</comment>
<name>A0ABD3UZ01_SINWO</name>
<accession>A0ABD3UZ01</accession>
<evidence type="ECO:0000313" key="2">
    <source>
        <dbReference type="Proteomes" id="UP001634394"/>
    </source>
</evidence>
<keyword evidence="2" id="KW-1185">Reference proteome</keyword>
<protein>
    <submittedName>
        <fullName evidence="1">Uncharacterized protein</fullName>
    </submittedName>
</protein>
<reference evidence="1 2" key="1">
    <citation type="submission" date="2024-11" db="EMBL/GenBank/DDBJ databases">
        <title>Chromosome-level genome assembly of the freshwater bivalve Anodonta woodiana.</title>
        <authorList>
            <person name="Chen X."/>
        </authorList>
    </citation>
    <scope>NUCLEOTIDE SEQUENCE [LARGE SCALE GENOMIC DNA]</scope>
    <source>
        <strain evidence="1">MN2024</strain>
        <tissue evidence="1">Gills</tissue>
    </source>
</reference>
<proteinExistence type="predicted"/>
<dbReference type="AlphaFoldDB" id="A0ABD3UZ01"/>
<gene>
    <name evidence="1" type="ORF">ACJMK2_017262</name>
</gene>
<dbReference type="Proteomes" id="UP001634394">
    <property type="component" value="Unassembled WGS sequence"/>
</dbReference>
<dbReference type="EMBL" id="JBJQND010000015">
    <property type="protein sequence ID" value="KAL3853748.1"/>
    <property type="molecule type" value="Genomic_DNA"/>
</dbReference>
<evidence type="ECO:0000313" key="1">
    <source>
        <dbReference type="EMBL" id="KAL3853748.1"/>
    </source>
</evidence>
<organism evidence="1 2">
    <name type="scientific">Sinanodonta woodiana</name>
    <name type="common">Chinese pond mussel</name>
    <name type="synonym">Anodonta woodiana</name>
    <dbReference type="NCBI Taxonomy" id="1069815"/>
    <lineage>
        <taxon>Eukaryota</taxon>
        <taxon>Metazoa</taxon>
        <taxon>Spiralia</taxon>
        <taxon>Lophotrochozoa</taxon>
        <taxon>Mollusca</taxon>
        <taxon>Bivalvia</taxon>
        <taxon>Autobranchia</taxon>
        <taxon>Heteroconchia</taxon>
        <taxon>Palaeoheterodonta</taxon>
        <taxon>Unionida</taxon>
        <taxon>Unionoidea</taxon>
        <taxon>Unionidae</taxon>
        <taxon>Unioninae</taxon>
        <taxon>Sinanodonta</taxon>
    </lineage>
</organism>
<sequence length="231" mass="24747">MGSRISFNTTNGLSIEYRPEALNNGSGTETVFGFGIDIVSGLSIKSYVRSSSSGGPSKKVAFRCNTDGEWSTEGAIISENNDSAVGVGVTGRGRHVNQVGGRCRTKFYDGMRMKLEGGVKCHRSSYDEELWCLKGELSKKETRVAVGLSGTDSDDMAWAEIDHVFEDEGLTIGAGGYLGKDEVGGFLSGRLDNGLQIAVGGSVDKNKGTVGPIRSRLESAKTKRLPFYNLR</sequence>